<dbReference type="AlphaFoldDB" id="L0ETZ4"/>
<dbReference type="PANTHER" id="PTHR47707:SF1">
    <property type="entry name" value="NUDIX HYDROLASE FAMILY PROTEIN"/>
    <property type="match status" value="1"/>
</dbReference>
<dbReference type="InterPro" id="IPR000086">
    <property type="entry name" value="NUDIX_hydrolase_dom"/>
</dbReference>
<dbReference type="InterPro" id="IPR015797">
    <property type="entry name" value="NUDIX_hydrolase-like_dom_sf"/>
</dbReference>
<evidence type="ECO:0000313" key="18">
    <source>
        <dbReference type="EMBL" id="AGA64325.1"/>
    </source>
</evidence>
<dbReference type="EC" id="3.6.1.55" evidence="12"/>
<dbReference type="RefSeq" id="WP_015272752.1">
    <property type="nucleotide sequence ID" value="NC_019907.1"/>
</dbReference>
<comment type="catalytic activity">
    <reaction evidence="11">
        <text>8-oxo-GTP + H2O = 8-oxo-GMP + diphosphate + H(+)</text>
        <dbReference type="Rhea" id="RHEA:67616"/>
        <dbReference type="ChEBI" id="CHEBI:15377"/>
        <dbReference type="ChEBI" id="CHEBI:15378"/>
        <dbReference type="ChEBI" id="CHEBI:33019"/>
        <dbReference type="ChEBI" id="CHEBI:143553"/>
        <dbReference type="ChEBI" id="CHEBI:145694"/>
    </reaction>
</comment>
<dbReference type="GO" id="GO:0044716">
    <property type="term" value="F:8-oxo-GDP phosphatase activity"/>
    <property type="evidence" value="ECO:0007669"/>
    <property type="project" value="TreeGrafter"/>
</dbReference>
<keyword evidence="7 18" id="KW-0378">Hydrolase</keyword>
<dbReference type="PANTHER" id="PTHR47707">
    <property type="entry name" value="8-OXO-DGTP DIPHOSPHATASE"/>
    <property type="match status" value="1"/>
</dbReference>
<keyword evidence="6" id="KW-0227">DNA damage</keyword>
<dbReference type="InterPro" id="IPR029119">
    <property type="entry name" value="MutY_C"/>
</dbReference>
<comment type="similarity">
    <text evidence="2">Belongs to the Nudix hydrolase family.</text>
</comment>
<comment type="cofactor">
    <cofactor evidence="1">
        <name>Mg(2+)</name>
        <dbReference type="ChEBI" id="CHEBI:18420"/>
    </cofactor>
</comment>
<keyword evidence="3" id="KW-0515">Mutator protein</keyword>
<dbReference type="CDD" id="cd03425">
    <property type="entry name" value="NUDIX_MutT_NudA_like"/>
    <property type="match status" value="1"/>
</dbReference>
<evidence type="ECO:0000313" key="19">
    <source>
        <dbReference type="Proteomes" id="UP000010799"/>
    </source>
</evidence>
<sequence>MNSNKHKLVLVVACVLIRDDRSVLITQRPAGKLQAGLWEFPGGKVESGETPEKALVRELIEELSITIQEISLFPLTFASYAYDDFHLLMPLFGCVSFQGIPYGREGQKIQWVQSHDLYNFPMPLADKPLVLFLQNFLLQMKFES</sequence>
<dbReference type="FunFam" id="3.90.79.10:FF:000014">
    <property type="entry name" value="8-oxo-dGTP diphosphatase MutT"/>
    <property type="match status" value="1"/>
</dbReference>
<evidence type="ECO:0000256" key="7">
    <source>
        <dbReference type="ARBA" id="ARBA00022801"/>
    </source>
</evidence>
<keyword evidence="8" id="KW-0460">Magnesium</keyword>
<evidence type="ECO:0000256" key="4">
    <source>
        <dbReference type="ARBA" id="ARBA00022705"/>
    </source>
</evidence>
<organism evidence="18 19">
    <name type="scientific">Liberibacter crescens (strain BT-1)</name>
    <dbReference type="NCBI Taxonomy" id="1215343"/>
    <lineage>
        <taxon>Bacteria</taxon>
        <taxon>Pseudomonadati</taxon>
        <taxon>Pseudomonadota</taxon>
        <taxon>Alphaproteobacteria</taxon>
        <taxon>Hyphomicrobiales</taxon>
        <taxon>Rhizobiaceae</taxon>
        <taxon>Liberibacter</taxon>
    </lineage>
</organism>
<evidence type="ECO:0000256" key="3">
    <source>
        <dbReference type="ARBA" id="ARBA00022457"/>
    </source>
</evidence>
<dbReference type="PATRIC" id="fig|1215343.11.peg.342"/>
<dbReference type="PROSITE" id="PS51462">
    <property type="entry name" value="NUDIX"/>
    <property type="match status" value="1"/>
</dbReference>
<evidence type="ECO:0000256" key="14">
    <source>
        <dbReference type="ARBA" id="ARBA00041592"/>
    </source>
</evidence>
<dbReference type="EMBL" id="CP003789">
    <property type="protein sequence ID" value="AGA64325.1"/>
    <property type="molecule type" value="Genomic_DNA"/>
</dbReference>
<dbReference type="KEGG" id="lcc:B488_03320"/>
<keyword evidence="5" id="KW-0479">Metal-binding</keyword>
<dbReference type="Pfam" id="PF14815">
    <property type="entry name" value="NUDIX_4"/>
    <property type="match status" value="1"/>
</dbReference>
<dbReference type="GO" id="GO:0044715">
    <property type="term" value="F:8-oxo-dGDP phosphatase activity"/>
    <property type="evidence" value="ECO:0007669"/>
    <property type="project" value="TreeGrafter"/>
</dbReference>
<evidence type="ECO:0000256" key="16">
    <source>
        <dbReference type="ARBA" id="ARBA00042798"/>
    </source>
</evidence>
<dbReference type="InterPro" id="IPR020476">
    <property type="entry name" value="Nudix_hydrolase"/>
</dbReference>
<name>L0ETZ4_LIBCB</name>
<reference evidence="18 19" key="1">
    <citation type="journal article" date="2012" name="Stand. Genomic Sci.">
        <title>Complete genome sequence of Liberibacter crescens BT-1.</title>
        <authorList>
            <person name="Leonard M.T."/>
            <person name="Fagen J.R."/>
            <person name="Davis-Richardson A.G."/>
            <person name="Davis M.J."/>
            <person name="Triplett E.W."/>
        </authorList>
    </citation>
    <scope>NUCLEOTIDE SEQUENCE [LARGE SCALE GENOMIC DNA]</scope>
    <source>
        <strain evidence="18 19">BT-1</strain>
    </source>
</reference>
<dbReference type="HOGENOM" id="CLU_037162_19_2_5"/>
<dbReference type="Gene3D" id="3.90.79.10">
    <property type="entry name" value="Nucleoside Triphosphate Pyrophosphohydrolase"/>
    <property type="match status" value="1"/>
</dbReference>
<keyword evidence="4" id="KW-0235">DNA replication</keyword>
<dbReference type="InterPro" id="IPR047127">
    <property type="entry name" value="MutT-like"/>
</dbReference>
<accession>L0ETZ4</accession>
<dbReference type="PRINTS" id="PR00502">
    <property type="entry name" value="NUDIXFAMILY"/>
</dbReference>
<protein>
    <recommendedName>
        <fullName evidence="13">8-oxo-dGTP diphosphatase</fullName>
        <ecNumber evidence="12">3.6.1.55</ecNumber>
    </recommendedName>
    <alternativeName>
        <fullName evidence="16">7,8-dihydro-8-oxoguanine-triphosphatase</fullName>
    </alternativeName>
    <alternativeName>
        <fullName evidence="15">Mutator protein MutT</fullName>
    </alternativeName>
    <alternativeName>
        <fullName evidence="14">dGTP pyrophosphohydrolase</fullName>
    </alternativeName>
</protein>
<evidence type="ECO:0000256" key="10">
    <source>
        <dbReference type="ARBA" id="ARBA00035861"/>
    </source>
</evidence>
<dbReference type="GO" id="GO:0008413">
    <property type="term" value="F:8-oxo-7,8-dihydroguanosine triphosphate pyrophosphatase activity"/>
    <property type="evidence" value="ECO:0007669"/>
    <property type="project" value="TreeGrafter"/>
</dbReference>
<keyword evidence="19" id="KW-1185">Reference proteome</keyword>
<evidence type="ECO:0000259" key="17">
    <source>
        <dbReference type="PROSITE" id="PS51462"/>
    </source>
</evidence>
<feature type="domain" description="Nudix hydrolase" evidence="17">
    <location>
        <begin position="7"/>
        <end position="137"/>
    </location>
</feature>
<dbReference type="STRING" id="1215343.B488_03320"/>
<evidence type="ECO:0000256" key="15">
    <source>
        <dbReference type="ARBA" id="ARBA00041979"/>
    </source>
</evidence>
<dbReference type="GO" id="GO:0035539">
    <property type="term" value="F:8-oxo-7,8-dihydrodeoxyguanosine triphosphate pyrophosphatase activity"/>
    <property type="evidence" value="ECO:0007669"/>
    <property type="project" value="UniProtKB-EC"/>
</dbReference>
<evidence type="ECO:0000256" key="6">
    <source>
        <dbReference type="ARBA" id="ARBA00022763"/>
    </source>
</evidence>
<dbReference type="GO" id="GO:0046872">
    <property type="term" value="F:metal ion binding"/>
    <property type="evidence" value="ECO:0007669"/>
    <property type="project" value="UniProtKB-KW"/>
</dbReference>
<evidence type="ECO:0000256" key="2">
    <source>
        <dbReference type="ARBA" id="ARBA00005582"/>
    </source>
</evidence>
<dbReference type="Proteomes" id="UP000010799">
    <property type="component" value="Chromosome"/>
</dbReference>
<evidence type="ECO:0000256" key="12">
    <source>
        <dbReference type="ARBA" id="ARBA00038905"/>
    </source>
</evidence>
<gene>
    <name evidence="18" type="ordered locus">B488_03320</name>
</gene>
<evidence type="ECO:0000256" key="9">
    <source>
        <dbReference type="ARBA" id="ARBA00023204"/>
    </source>
</evidence>
<evidence type="ECO:0000256" key="13">
    <source>
        <dbReference type="ARBA" id="ARBA00040794"/>
    </source>
</evidence>
<proteinExistence type="inferred from homology"/>
<evidence type="ECO:0000256" key="1">
    <source>
        <dbReference type="ARBA" id="ARBA00001946"/>
    </source>
</evidence>
<dbReference type="SUPFAM" id="SSF55811">
    <property type="entry name" value="Nudix"/>
    <property type="match status" value="1"/>
</dbReference>
<comment type="catalytic activity">
    <reaction evidence="10">
        <text>8-oxo-dGTP + H2O = 8-oxo-dGMP + diphosphate + H(+)</text>
        <dbReference type="Rhea" id="RHEA:31575"/>
        <dbReference type="ChEBI" id="CHEBI:15377"/>
        <dbReference type="ChEBI" id="CHEBI:15378"/>
        <dbReference type="ChEBI" id="CHEBI:33019"/>
        <dbReference type="ChEBI" id="CHEBI:63224"/>
        <dbReference type="ChEBI" id="CHEBI:77896"/>
        <dbReference type="EC" id="3.6.1.55"/>
    </reaction>
</comment>
<dbReference type="GO" id="GO:0006260">
    <property type="term" value="P:DNA replication"/>
    <property type="evidence" value="ECO:0007669"/>
    <property type="project" value="UniProtKB-KW"/>
</dbReference>
<keyword evidence="9" id="KW-0234">DNA repair</keyword>
<dbReference type="eggNOG" id="COG0494">
    <property type="taxonomic scope" value="Bacteria"/>
</dbReference>
<dbReference type="GO" id="GO:0006281">
    <property type="term" value="P:DNA repair"/>
    <property type="evidence" value="ECO:0007669"/>
    <property type="project" value="UniProtKB-KW"/>
</dbReference>
<evidence type="ECO:0000256" key="8">
    <source>
        <dbReference type="ARBA" id="ARBA00022842"/>
    </source>
</evidence>
<evidence type="ECO:0000256" key="11">
    <source>
        <dbReference type="ARBA" id="ARBA00036904"/>
    </source>
</evidence>
<evidence type="ECO:0000256" key="5">
    <source>
        <dbReference type="ARBA" id="ARBA00022723"/>
    </source>
</evidence>